<dbReference type="GO" id="GO:0006310">
    <property type="term" value="P:DNA recombination"/>
    <property type="evidence" value="ECO:0007669"/>
    <property type="project" value="UniProtKB-KW"/>
</dbReference>
<evidence type="ECO:0000313" key="3">
    <source>
        <dbReference type="EMBL" id="KAF0739154.1"/>
    </source>
</evidence>
<gene>
    <name evidence="3" type="ORF">Ae201684_005081</name>
</gene>
<comment type="caution">
    <text evidence="3">The sequence shown here is derived from an EMBL/GenBank/DDBJ whole genome shotgun (WGS) entry which is preliminary data.</text>
</comment>
<evidence type="ECO:0000313" key="4">
    <source>
        <dbReference type="Proteomes" id="UP000481153"/>
    </source>
</evidence>
<dbReference type="GO" id="GO:0015074">
    <property type="term" value="P:DNA integration"/>
    <property type="evidence" value="ECO:0007669"/>
    <property type="project" value="InterPro"/>
</dbReference>
<dbReference type="Proteomes" id="UP000481153">
    <property type="component" value="Unassembled WGS sequence"/>
</dbReference>
<dbReference type="AlphaFoldDB" id="A0A6G0XGB5"/>
<dbReference type="GO" id="GO:0003677">
    <property type="term" value="F:DNA binding"/>
    <property type="evidence" value="ECO:0007669"/>
    <property type="project" value="InterPro"/>
</dbReference>
<dbReference type="InterPro" id="IPR013762">
    <property type="entry name" value="Integrase-like_cat_sf"/>
</dbReference>
<dbReference type="InterPro" id="IPR011010">
    <property type="entry name" value="DNA_brk_join_enz"/>
</dbReference>
<reference evidence="3 4" key="1">
    <citation type="submission" date="2019-07" db="EMBL/GenBank/DDBJ databases">
        <title>Genomics analysis of Aphanomyces spp. identifies a new class of oomycete effector associated with host adaptation.</title>
        <authorList>
            <person name="Gaulin E."/>
        </authorList>
    </citation>
    <scope>NUCLEOTIDE SEQUENCE [LARGE SCALE GENOMIC DNA]</scope>
    <source>
        <strain evidence="3 4">ATCC 201684</strain>
    </source>
</reference>
<sequence>MGIQDLVPANTTKAKSTAIKAFTRFVTEENVTMEYILSQFALDTTGVLMNTVMSYYRHVKLWLIELYQPSPIIVAKLLKMGTTLDRYCMKRDKGGFVKKAVACTKDHLRTLMVHQYSTAKNATDYQDAALLCLLWYLFGRASDLSSLRKTNLTISAGGVLFVRLMRMKTSEEQGLSLYYDENYLACPITSIAAALVMQTTPDVALLGHLPDSQDQIQLDSVPSMPLMDLLNGSLGADSSSAPKADVEVKKSVTQLTALPGVHSHINRLLNRISKPAGVEAELTSHSFRRGGAQHANSSAELSPQWIFDRCSWNMTATIKAFAYVFNTSNEDQKVARVLSSWPASASVMGPTLDALDAATRVDVSRLQERLFTACVGMQEKKFNINGEDPMFKALCSTAPLVIKIENAARLAHIDVEALIAWGTLLRNHKMQPTDASEKANLNKYAEQQTDMIEVLTEQNKRLLDRIKLIEAELASSSNAAKEAVVERVVKRDAAAIHSTSNKPAKKRRGESIMPSTMWFEWFTLEPRPWSQVDHHNHQSRQRRSDMKLLVDFMRLFINGGYRLHENSAGYRDDALTLGRTAESNMILFLQGKGIRAKAGGACLKHLRELHSAGALNAHIKQFDLLFRARLIEDPSPSSTINKLQLY</sequence>
<organism evidence="3 4">
    <name type="scientific">Aphanomyces euteiches</name>
    <dbReference type="NCBI Taxonomy" id="100861"/>
    <lineage>
        <taxon>Eukaryota</taxon>
        <taxon>Sar</taxon>
        <taxon>Stramenopiles</taxon>
        <taxon>Oomycota</taxon>
        <taxon>Saprolegniomycetes</taxon>
        <taxon>Saprolegniales</taxon>
        <taxon>Verrucalvaceae</taxon>
        <taxon>Aphanomyces</taxon>
    </lineage>
</organism>
<feature type="coiled-coil region" evidence="2">
    <location>
        <begin position="445"/>
        <end position="479"/>
    </location>
</feature>
<proteinExistence type="predicted"/>
<evidence type="ECO:0000256" key="1">
    <source>
        <dbReference type="ARBA" id="ARBA00023172"/>
    </source>
</evidence>
<name>A0A6G0XGB5_9STRA</name>
<dbReference type="VEuPathDB" id="FungiDB:AeMF1_008391"/>
<keyword evidence="2" id="KW-0175">Coiled coil</keyword>
<keyword evidence="4" id="KW-1185">Reference proteome</keyword>
<dbReference type="Gene3D" id="1.10.443.10">
    <property type="entry name" value="Intergrase catalytic core"/>
    <property type="match status" value="1"/>
</dbReference>
<dbReference type="EMBL" id="VJMJ01000066">
    <property type="protein sequence ID" value="KAF0739154.1"/>
    <property type="molecule type" value="Genomic_DNA"/>
</dbReference>
<evidence type="ECO:0000256" key="2">
    <source>
        <dbReference type="SAM" id="Coils"/>
    </source>
</evidence>
<accession>A0A6G0XGB5</accession>
<protein>
    <submittedName>
        <fullName evidence="3">Uncharacterized protein</fullName>
    </submittedName>
</protein>
<keyword evidence="1" id="KW-0233">DNA recombination</keyword>
<dbReference type="SUPFAM" id="SSF56349">
    <property type="entry name" value="DNA breaking-rejoining enzymes"/>
    <property type="match status" value="1"/>
</dbReference>